<evidence type="ECO:0000256" key="4">
    <source>
        <dbReference type="ARBA" id="ARBA00023139"/>
    </source>
</evidence>
<sequence>MKKFLAIFLTLVLAIGVLAGCSGSGASSGADGEVTGEITVWGWNVAAEAMELAVPEFKKKYPDVEVKLVDIGRLDLYDKLTVGLAANGAGLPDVILVESDRLDNYKKEFPNGFLNLSEMGYDAYDDKFGPSKMSAVKNEDGEFVAMPWDIGPTGVFYRVDLFEQAGVDPASIETWDDFIEAGKKIKDTTGAQMVPVDVAKDDALFRMMLNQQGAFYYDEEGNIDFTSQEAVNAMTKIQELHQNGLVANVDGWDGTVTATVNGTVATVPFGVWYSGTIMDQAKELEGKWDVIELPAFEEGGNRAANLGGSDIAIPSASKNKEAAYAFAEFFTTDKNIQVAALKEKGIFPSLLETYEDPYFDEEVPFFNNKPVYRKFADQVKDIPPANYTNDYPRGLKYAADAQASALLDKQEPAAALETAAKQLANETKREINN</sequence>
<keyword evidence="3" id="KW-0472">Membrane</keyword>
<keyword evidence="2 6" id="KW-0732">Signal</keyword>
<dbReference type="CDD" id="cd13585">
    <property type="entry name" value="PBP2_TMBP_like"/>
    <property type="match status" value="1"/>
</dbReference>
<proteinExistence type="predicted"/>
<evidence type="ECO:0000256" key="5">
    <source>
        <dbReference type="ARBA" id="ARBA00023288"/>
    </source>
</evidence>
<dbReference type="InterPro" id="IPR050490">
    <property type="entry name" value="Bact_solute-bd_prot1"/>
</dbReference>
<dbReference type="PANTHER" id="PTHR43649:SF33">
    <property type="entry name" value="POLYGALACTURONAN_RHAMNOGALACTURONAN-BINDING PROTEIN YTCQ"/>
    <property type="match status" value="1"/>
</dbReference>
<dbReference type="OrthoDB" id="9768630at2"/>
<keyword evidence="1" id="KW-1003">Cell membrane</keyword>
<evidence type="ECO:0000313" key="8">
    <source>
        <dbReference type="Proteomes" id="UP000448867"/>
    </source>
</evidence>
<evidence type="ECO:0000256" key="3">
    <source>
        <dbReference type="ARBA" id="ARBA00023136"/>
    </source>
</evidence>
<dbReference type="AlphaFoldDB" id="A0A7X2IXM1"/>
<evidence type="ECO:0000256" key="1">
    <source>
        <dbReference type="ARBA" id="ARBA00022475"/>
    </source>
</evidence>
<dbReference type="Pfam" id="PF01547">
    <property type="entry name" value="SBP_bac_1"/>
    <property type="match status" value="1"/>
</dbReference>
<evidence type="ECO:0000256" key="2">
    <source>
        <dbReference type="ARBA" id="ARBA00022729"/>
    </source>
</evidence>
<evidence type="ECO:0000313" key="7">
    <source>
        <dbReference type="EMBL" id="MRX71484.1"/>
    </source>
</evidence>
<dbReference type="Proteomes" id="UP000448867">
    <property type="component" value="Unassembled WGS sequence"/>
</dbReference>
<dbReference type="EMBL" id="WKKI01000005">
    <property type="protein sequence ID" value="MRX71484.1"/>
    <property type="molecule type" value="Genomic_DNA"/>
</dbReference>
<feature type="chain" id="PRO_5039553817" evidence="6">
    <location>
        <begin position="20"/>
        <end position="433"/>
    </location>
</feature>
<dbReference type="RefSeq" id="WP_154306622.1">
    <property type="nucleotide sequence ID" value="NZ_WKKI01000005.1"/>
</dbReference>
<reference evidence="7 8" key="1">
    <citation type="submission" date="2019-11" db="EMBL/GenBank/DDBJ databases">
        <title>Bacillus lacus genome.</title>
        <authorList>
            <person name="Allen C.J."/>
            <person name="Newman J.D."/>
        </authorList>
    </citation>
    <scope>NUCLEOTIDE SEQUENCE [LARGE SCALE GENOMIC DNA]</scope>
    <source>
        <strain evidence="7 8">KCTC 33946</strain>
    </source>
</reference>
<keyword evidence="8" id="KW-1185">Reference proteome</keyword>
<accession>A0A7X2IXM1</accession>
<keyword evidence="4" id="KW-0564">Palmitate</keyword>
<feature type="signal peptide" evidence="6">
    <location>
        <begin position="1"/>
        <end position="19"/>
    </location>
</feature>
<dbReference type="PROSITE" id="PS51257">
    <property type="entry name" value="PROKAR_LIPOPROTEIN"/>
    <property type="match status" value="1"/>
</dbReference>
<dbReference type="Gene3D" id="3.40.190.10">
    <property type="entry name" value="Periplasmic binding protein-like II"/>
    <property type="match status" value="1"/>
</dbReference>
<comment type="caution">
    <text evidence="7">The sequence shown here is derived from an EMBL/GenBank/DDBJ whole genome shotgun (WGS) entry which is preliminary data.</text>
</comment>
<protein>
    <submittedName>
        <fullName evidence="7">Extracellular solute-binding protein</fullName>
    </submittedName>
</protein>
<name>A0A7X2IXM1_9BACI</name>
<dbReference type="InterPro" id="IPR006059">
    <property type="entry name" value="SBP"/>
</dbReference>
<evidence type="ECO:0000256" key="6">
    <source>
        <dbReference type="SAM" id="SignalP"/>
    </source>
</evidence>
<organism evidence="7 8">
    <name type="scientific">Metabacillus lacus</name>
    <dbReference type="NCBI Taxonomy" id="1983721"/>
    <lineage>
        <taxon>Bacteria</taxon>
        <taxon>Bacillati</taxon>
        <taxon>Bacillota</taxon>
        <taxon>Bacilli</taxon>
        <taxon>Bacillales</taxon>
        <taxon>Bacillaceae</taxon>
        <taxon>Metabacillus</taxon>
    </lineage>
</organism>
<gene>
    <name evidence="7" type="ORF">GJU40_04755</name>
</gene>
<dbReference type="PANTHER" id="PTHR43649">
    <property type="entry name" value="ARABINOSE-BINDING PROTEIN-RELATED"/>
    <property type="match status" value="1"/>
</dbReference>
<dbReference type="SUPFAM" id="SSF53850">
    <property type="entry name" value="Periplasmic binding protein-like II"/>
    <property type="match status" value="1"/>
</dbReference>
<keyword evidence="5" id="KW-0449">Lipoprotein</keyword>